<evidence type="ECO:0008006" key="4">
    <source>
        <dbReference type="Google" id="ProtNLM"/>
    </source>
</evidence>
<accession>A0ABP1RT97</accession>
<keyword evidence="3" id="KW-1185">Reference proteome</keyword>
<keyword evidence="1" id="KW-0472">Membrane</keyword>
<proteinExistence type="predicted"/>
<protein>
    <recommendedName>
        <fullName evidence="4">Odorant receptor</fullName>
    </recommendedName>
</protein>
<dbReference type="EMBL" id="CAXLJM020000107">
    <property type="protein sequence ID" value="CAL8135020.1"/>
    <property type="molecule type" value="Genomic_DNA"/>
</dbReference>
<feature type="transmembrane region" description="Helical" evidence="1">
    <location>
        <begin position="12"/>
        <end position="35"/>
    </location>
</feature>
<sequence length="329" mass="38162">MSNNDEEIRFDELYMFLLLSLAISISLATDVAVYAQLEPLHGYMNQVIHYYEDYFGKELKSDINLRSIMKEIVKAFKGKPYDKTGLLIIYLVQYLSMIPILVLFLIYMKVEPFYLGSRYLIPKDYQAIVETDLYRGISGIIFYIVYIDCTRTLRLAMTHVMLIVHLTFTILQDIQGKQKLETAIDEYRKIYSVHQKSESSSMLTAISMGFGYLGAVISGAVTCVGWTFMPGILYIIFPLTWLLINVIMRVSIPHSVEVHEMSKEKIRIWKFRVHFIVRDRHYMKRLVKTLNPLSFRCSDIGSLCMESKKAYLTGILCDTTDLLLMCKSF</sequence>
<reference evidence="2 3" key="1">
    <citation type="submission" date="2024-08" db="EMBL/GenBank/DDBJ databases">
        <authorList>
            <person name="Cucini C."/>
            <person name="Frati F."/>
        </authorList>
    </citation>
    <scope>NUCLEOTIDE SEQUENCE [LARGE SCALE GENOMIC DNA]</scope>
</reference>
<dbReference type="Proteomes" id="UP001642540">
    <property type="component" value="Unassembled WGS sequence"/>
</dbReference>
<evidence type="ECO:0000256" key="1">
    <source>
        <dbReference type="SAM" id="Phobius"/>
    </source>
</evidence>
<name>A0ABP1RT97_9HEXA</name>
<feature type="transmembrane region" description="Helical" evidence="1">
    <location>
        <begin position="87"/>
        <end position="107"/>
    </location>
</feature>
<evidence type="ECO:0000313" key="3">
    <source>
        <dbReference type="Proteomes" id="UP001642540"/>
    </source>
</evidence>
<evidence type="ECO:0000313" key="2">
    <source>
        <dbReference type="EMBL" id="CAL8135020.1"/>
    </source>
</evidence>
<gene>
    <name evidence="2" type="ORF">ODALV1_LOCUS25793</name>
</gene>
<organism evidence="2 3">
    <name type="scientific">Orchesella dallaii</name>
    <dbReference type="NCBI Taxonomy" id="48710"/>
    <lineage>
        <taxon>Eukaryota</taxon>
        <taxon>Metazoa</taxon>
        <taxon>Ecdysozoa</taxon>
        <taxon>Arthropoda</taxon>
        <taxon>Hexapoda</taxon>
        <taxon>Collembola</taxon>
        <taxon>Entomobryomorpha</taxon>
        <taxon>Entomobryoidea</taxon>
        <taxon>Orchesellidae</taxon>
        <taxon>Orchesellinae</taxon>
        <taxon>Orchesella</taxon>
    </lineage>
</organism>
<keyword evidence="1" id="KW-1133">Transmembrane helix</keyword>
<keyword evidence="1" id="KW-0812">Transmembrane</keyword>
<feature type="transmembrane region" description="Helical" evidence="1">
    <location>
        <begin position="234"/>
        <end position="252"/>
    </location>
</feature>
<comment type="caution">
    <text evidence="2">The sequence shown here is derived from an EMBL/GenBank/DDBJ whole genome shotgun (WGS) entry which is preliminary data.</text>
</comment>
<feature type="transmembrane region" description="Helical" evidence="1">
    <location>
        <begin position="205"/>
        <end position="228"/>
    </location>
</feature>